<dbReference type="SUPFAM" id="SSF56112">
    <property type="entry name" value="Protein kinase-like (PK-like)"/>
    <property type="match status" value="1"/>
</dbReference>
<evidence type="ECO:0000313" key="10">
    <source>
        <dbReference type="EMBL" id="EAN32172.1"/>
    </source>
</evidence>
<dbReference type="InterPro" id="IPR028375">
    <property type="entry name" value="KA1/Ssp2_C"/>
</dbReference>
<dbReference type="SUPFAM" id="SSF103243">
    <property type="entry name" value="KA1-like"/>
    <property type="match status" value="1"/>
</dbReference>
<comment type="subunit">
    <text evidence="1">Monomer.</text>
</comment>
<dbReference type="SMART" id="SM00220">
    <property type="entry name" value="S_TKc"/>
    <property type="match status" value="1"/>
</dbReference>
<keyword evidence="4 7" id="KW-0547">Nucleotide-binding</keyword>
<dbReference type="GO" id="GO:0005737">
    <property type="term" value="C:cytoplasm"/>
    <property type="evidence" value="ECO:0007669"/>
    <property type="project" value="TreeGrafter"/>
</dbReference>
<evidence type="ECO:0000256" key="5">
    <source>
        <dbReference type="ARBA" id="ARBA00022777"/>
    </source>
</evidence>
<dbReference type="InterPro" id="IPR017441">
    <property type="entry name" value="Protein_kinase_ATP_BS"/>
</dbReference>
<keyword evidence="3 10" id="KW-0808">Transferase</keyword>
<keyword evidence="5 10" id="KW-0418">Kinase</keyword>
<dbReference type="EC" id="2.7.1.-" evidence="10"/>
<dbReference type="VEuPathDB" id="PiroplasmaDB:TpMuguga_04g00818"/>
<evidence type="ECO:0000256" key="1">
    <source>
        <dbReference type="ARBA" id="ARBA00011245"/>
    </source>
</evidence>
<organism evidence="10 11">
    <name type="scientific">Theileria parva</name>
    <name type="common">East coast fever infection agent</name>
    <dbReference type="NCBI Taxonomy" id="5875"/>
    <lineage>
        <taxon>Eukaryota</taxon>
        <taxon>Sar</taxon>
        <taxon>Alveolata</taxon>
        <taxon>Apicomplexa</taxon>
        <taxon>Aconoidasida</taxon>
        <taxon>Piroplasmida</taxon>
        <taxon>Theileriidae</taxon>
        <taxon>Theileria</taxon>
    </lineage>
</organism>
<comment type="similarity">
    <text evidence="8">Belongs to the protein kinase superfamily.</text>
</comment>
<evidence type="ECO:0000256" key="3">
    <source>
        <dbReference type="ARBA" id="ARBA00022679"/>
    </source>
</evidence>
<evidence type="ECO:0000256" key="8">
    <source>
        <dbReference type="RuleBase" id="RU000304"/>
    </source>
</evidence>
<dbReference type="EMBL" id="AAGK01000004">
    <property type="protein sequence ID" value="EAN32172.1"/>
    <property type="molecule type" value="Genomic_DNA"/>
</dbReference>
<dbReference type="eggNOG" id="KOG0583">
    <property type="taxonomic scope" value="Eukaryota"/>
</dbReference>
<evidence type="ECO:0000256" key="2">
    <source>
        <dbReference type="ARBA" id="ARBA00022527"/>
    </source>
</evidence>
<dbReference type="Pfam" id="PF00069">
    <property type="entry name" value="Pkinase"/>
    <property type="match status" value="1"/>
</dbReference>
<dbReference type="KEGG" id="tpv:TP04_0818"/>
<dbReference type="PROSITE" id="PS00107">
    <property type="entry name" value="PROTEIN_KINASE_ATP"/>
    <property type="match status" value="1"/>
</dbReference>
<keyword evidence="6 7" id="KW-0067">ATP-binding</keyword>
<dbReference type="Gene3D" id="3.30.310.80">
    <property type="entry name" value="Kinase associated domain 1, KA1"/>
    <property type="match status" value="1"/>
</dbReference>
<dbReference type="PANTHER" id="PTHR24346">
    <property type="entry name" value="MAP/MICROTUBULE AFFINITY-REGULATING KINASE"/>
    <property type="match status" value="1"/>
</dbReference>
<dbReference type="PROSITE" id="PS50011">
    <property type="entry name" value="PROTEIN_KINASE_DOM"/>
    <property type="match status" value="1"/>
</dbReference>
<comment type="caution">
    <text evidence="10">The sequence shown here is derived from an EMBL/GenBank/DDBJ whole genome shotgun (WGS) entry which is preliminary data.</text>
</comment>
<dbReference type="FunCoup" id="Q4N1C8">
    <property type="interactions" value="4"/>
</dbReference>
<dbReference type="GO" id="GO:0004674">
    <property type="term" value="F:protein serine/threonine kinase activity"/>
    <property type="evidence" value="ECO:0007669"/>
    <property type="project" value="UniProtKB-KW"/>
</dbReference>
<dbReference type="Proteomes" id="UP000001949">
    <property type="component" value="Unassembled WGS sequence"/>
</dbReference>
<dbReference type="PROSITE" id="PS00108">
    <property type="entry name" value="PROTEIN_KINASE_ST"/>
    <property type="match status" value="1"/>
</dbReference>
<dbReference type="AlphaFoldDB" id="Q4N1C8"/>
<dbReference type="FunFam" id="3.30.200.20:FF:000003">
    <property type="entry name" value="Non-specific serine/threonine protein kinase"/>
    <property type="match status" value="1"/>
</dbReference>
<dbReference type="InterPro" id="IPR000719">
    <property type="entry name" value="Prot_kinase_dom"/>
</dbReference>
<dbReference type="GO" id="GO:0005524">
    <property type="term" value="F:ATP binding"/>
    <property type="evidence" value="ECO:0007669"/>
    <property type="project" value="UniProtKB-UniRule"/>
</dbReference>
<proteinExistence type="inferred from homology"/>
<evidence type="ECO:0000256" key="7">
    <source>
        <dbReference type="PROSITE-ProRule" id="PRU10141"/>
    </source>
</evidence>
<keyword evidence="2 8" id="KW-0723">Serine/threonine-protein kinase</keyword>
<gene>
    <name evidence="10" type="ordered locus">TP04_0818</name>
</gene>
<dbReference type="OMA" id="QTRITMK"/>
<dbReference type="InParanoid" id="Q4N1C8"/>
<keyword evidence="11" id="KW-1185">Reference proteome</keyword>
<dbReference type="FunFam" id="1.10.510.10:FF:000571">
    <property type="entry name" value="Maternal embryonic leucine zipper kinase"/>
    <property type="match status" value="1"/>
</dbReference>
<dbReference type="GO" id="GO:0035556">
    <property type="term" value="P:intracellular signal transduction"/>
    <property type="evidence" value="ECO:0007669"/>
    <property type="project" value="TreeGrafter"/>
</dbReference>
<evidence type="ECO:0000259" key="9">
    <source>
        <dbReference type="PROSITE" id="PS50011"/>
    </source>
</evidence>
<protein>
    <submittedName>
        <fullName evidence="10">5'-AMP-activated protein kinase, putative</fullName>
        <ecNumber evidence="10">2.7.1.-</ecNumber>
    </submittedName>
</protein>
<accession>Q4N1C8</accession>
<dbReference type="InterPro" id="IPR008271">
    <property type="entry name" value="Ser/Thr_kinase_AS"/>
</dbReference>
<reference evidence="10 11" key="1">
    <citation type="journal article" date="2005" name="Science">
        <title>Genome sequence of Theileria parva, a bovine pathogen that transforms lymphocytes.</title>
        <authorList>
            <person name="Gardner M.J."/>
            <person name="Bishop R."/>
            <person name="Shah T."/>
            <person name="de Villiers E.P."/>
            <person name="Carlton J.M."/>
            <person name="Hall N."/>
            <person name="Ren Q."/>
            <person name="Paulsen I.T."/>
            <person name="Pain A."/>
            <person name="Berriman M."/>
            <person name="Wilson R.J.M."/>
            <person name="Sato S."/>
            <person name="Ralph S.A."/>
            <person name="Mann D.J."/>
            <person name="Xiong Z."/>
            <person name="Shallom S.J."/>
            <person name="Weidman J."/>
            <person name="Jiang L."/>
            <person name="Lynn J."/>
            <person name="Weaver B."/>
            <person name="Shoaibi A."/>
            <person name="Domingo A.R."/>
            <person name="Wasawo D."/>
            <person name="Crabtree J."/>
            <person name="Wortman J.R."/>
            <person name="Haas B."/>
            <person name="Angiuoli S.V."/>
            <person name="Creasy T.H."/>
            <person name="Lu C."/>
            <person name="Suh B."/>
            <person name="Silva J.C."/>
            <person name="Utterback T.R."/>
            <person name="Feldblyum T.V."/>
            <person name="Pertea M."/>
            <person name="Allen J."/>
            <person name="Nierman W.C."/>
            <person name="Taracha E.L.N."/>
            <person name="Salzberg S.L."/>
            <person name="White O.R."/>
            <person name="Fitzhugh H.A."/>
            <person name="Morzaria S."/>
            <person name="Venter J.C."/>
            <person name="Fraser C.M."/>
            <person name="Nene V."/>
        </authorList>
    </citation>
    <scope>NUCLEOTIDE SEQUENCE [LARGE SCALE GENOMIC DNA]</scope>
    <source>
        <strain evidence="10 11">Muguga</strain>
    </source>
</reference>
<feature type="domain" description="Protein kinase" evidence="9">
    <location>
        <begin position="10"/>
        <end position="262"/>
    </location>
</feature>
<feature type="binding site" evidence="7">
    <location>
        <position position="39"/>
    </location>
    <ligand>
        <name>ATP</name>
        <dbReference type="ChEBI" id="CHEBI:30616"/>
    </ligand>
</feature>
<dbReference type="Gene3D" id="1.10.510.10">
    <property type="entry name" value="Transferase(Phosphotransferase) domain 1"/>
    <property type="match status" value="1"/>
</dbReference>
<dbReference type="PANTHER" id="PTHR24346:SF110">
    <property type="entry name" value="NON-SPECIFIC SERINE_THREONINE PROTEIN KINASE"/>
    <property type="match status" value="1"/>
</dbReference>
<sequence length="407" mass="46355">MTTGSSLRGYTIGTTLGVGSFAKVKLGVDKRTGKQVAIKIIDKTRMATMGLIGKLSREISALQGSYHRNIIQLYDIIDTPDTIFLIMEYVDGGELFDYISQNSRLSEVEAIRIFRQILSAVDFCHRKMLCHRDLKPENILIDRYMNIKLGDFGLSNFMRDGECLKTPCGSPNYASPEVICGKSYAGPEIDIWSCGIILYVLLCGSLPFDDDEIPALFGKIKLGKFYVPGHLTSDSRWLLQRMLDVNPQTRITMKELLSHYLLCGFDAIGSHGEDQPYSKLGRTFPMEIIDYVNQNYDPDPFNPHVQVETPKTVFTLDNNNLTWTLGIFGIKSEFTCFNKICVYLVGRGYVWNSRTGYRLLCKHREKPFSFVFQLYKVRYKTYLLDLQLSSGPLFRKPIIYIIFSVST</sequence>
<dbReference type="InterPro" id="IPR011009">
    <property type="entry name" value="Kinase-like_dom_sf"/>
</dbReference>
<evidence type="ECO:0000313" key="11">
    <source>
        <dbReference type="Proteomes" id="UP000001949"/>
    </source>
</evidence>
<name>Q4N1C8_THEPA</name>
<dbReference type="STRING" id="5875.Q4N1C8"/>
<evidence type="ECO:0000256" key="6">
    <source>
        <dbReference type="ARBA" id="ARBA00022840"/>
    </source>
</evidence>
<evidence type="ECO:0000256" key="4">
    <source>
        <dbReference type="ARBA" id="ARBA00022741"/>
    </source>
</evidence>